<evidence type="ECO:0000313" key="3">
    <source>
        <dbReference type="Proteomes" id="UP000616885"/>
    </source>
</evidence>
<evidence type="ECO:0000313" key="2">
    <source>
        <dbReference type="EMBL" id="KAF9752256.1"/>
    </source>
</evidence>
<feature type="compositionally biased region" description="Basic residues" evidence="1">
    <location>
        <begin position="93"/>
        <end position="105"/>
    </location>
</feature>
<dbReference type="EMBL" id="JADCTT010000005">
    <property type="protein sequence ID" value="KAF9752256.1"/>
    <property type="molecule type" value="Genomic_DNA"/>
</dbReference>
<name>A0A8H7TM25_BIOOC</name>
<accession>A0A8H7TM25</accession>
<gene>
    <name evidence="2" type="ORF">IM811_014050</name>
</gene>
<dbReference type="Proteomes" id="UP000616885">
    <property type="component" value="Unassembled WGS sequence"/>
</dbReference>
<sequence length="174" mass="19546">MIFIKQLPVAASLMLTISEHFVVANSVASHDLDKRSEINSDSLDHLHKARGEPDSVSGGIAQARNLQQRGLSDGDFVENAFTERNALEEHPSRHQGGRRRRRKSVISRSNGHSRMQISESMSETICRPGEKCKTQKWSSCKEGDGTGDMHNCQKRVRSDRRISEGGHRRKGDRN</sequence>
<reference evidence="2" key="1">
    <citation type="submission" date="2020-10" db="EMBL/GenBank/DDBJ databases">
        <title>High-Quality Genome Resource of Clonostachys rosea strain S41 by Oxford Nanopore Long-Read Sequencing.</title>
        <authorList>
            <person name="Wang H."/>
        </authorList>
    </citation>
    <scope>NUCLEOTIDE SEQUENCE</scope>
    <source>
        <strain evidence="2">S41</strain>
    </source>
</reference>
<feature type="compositionally biased region" description="Polar residues" evidence="1">
    <location>
        <begin position="110"/>
        <end position="123"/>
    </location>
</feature>
<feature type="region of interest" description="Disordered" evidence="1">
    <location>
        <begin position="85"/>
        <end position="174"/>
    </location>
</feature>
<feature type="compositionally biased region" description="Basic and acidic residues" evidence="1">
    <location>
        <begin position="128"/>
        <end position="144"/>
    </location>
</feature>
<organism evidence="2 3">
    <name type="scientific">Bionectria ochroleuca</name>
    <name type="common">Gliocladium roseum</name>
    <dbReference type="NCBI Taxonomy" id="29856"/>
    <lineage>
        <taxon>Eukaryota</taxon>
        <taxon>Fungi</taxon>
        <taxon>Dikarya</taxon>
        <taxon>Ascomycota</taxon>
        <taxon>Pezizomycotina</taxon>
        <taxon>Sordariomycetes</taxon>
        <taxon>Hypocreomycetidae</taxon>
        <taxon>Hypocreales</taxon>
        <taxon>Bionectriaceae</taxon>
        <taxon>Clonostachys</taxon>
    </lineage>
</organism>
<evidence type="ECO:0000256" key="1">
    <source>
        <dbReference type="SAM" id="MobiDB-lite"/>
    </source>
</evidence>
<dbReference type="AlphaFoldDB" id="A0A8H7TM25"/>
<protein>
    <submittedName>
        <fullName evidence="2">Uncharacterized protein</fullName>
    </submittedName>
</protein>
<comment type="caution">
    <text evidence="2">The sequence shown here is derived from an EMBL/GenBank/DDBJ whole genome shotgun (WGS) entry which is preliminary data.</text>
</comment>
<proteinExistence type="predicted"/>